<dbReference type="RefSeq" id="WP_008726413.1">
    <property type="nucleotide sequence ID" value="NZ_JBBMFM010000084.1"/>
</dbReference>
<evidence type="ECO:0000313" key="3">
    <source>
        <dbReference type="EMBL" id="MEQ2427018.1"/>
    </source>
</evidence>
<dbReference type="InterPro" id="IPR007400">
    <property type="entry name" value="PrpF-like"/>
</dbReference>
<dbReference type="Gene3D" id="3.10.310.10">
    <property type="entry name" value="Diaminopimelate Epimerase, Chain A, domain 1"/>
    <property type="match status" value="2"/>
</dbReference>
<dbReference type="PANTHER" id="PTHR43709:SF2">
    <property type="entry name" value="DUF453 DOMAIN PROTEIN (AFU_ORTHOLOGUE AFUA_6G00360)"/>
    <property type="match status" value="1"/>
</dbReference>
<keyword evidence="2" id="KW-0413">Isomerase</keyword>
<dbReference type="Proteomes" id="UP001454086">
    <property type="component" value="Unassembled WGS sequence"/>
</dbReference>
<evidence type="ECO:0000313" key="4">
    <source>
        <dbReference type="Proteomes" id="UP001454086"/>
    </source>
</evidence>
<comment type="similarity">
    <text evidence="1">Belongs to the PrpF family.</text>
</comment>
<protein>
    <submittedName>
        <fullName evidence="3">PrpF domain-containing protein</fullName>
    </submittedName>
</protein>
<dbReference type="SUPFAM" id="SSF54506">
    <property type="entry name" value="Diaminopimelate epimerase-like"/>
    <property type="match status" value="2"/>
</dbReference>
<dbReference type="PANTHER" id="PTHR43709">
    <property type="entry name" value="ACONITATE ISOMERASE-RELATED"/>
    <property type="match status" value="1"/>
</dbReference>
<keyword evidence="4" id="KW-1185">Reference proteome</keyword>
<proteinExistence type="inferred from homology"/>
<evidence type="ECO:0000256" key="2">
    <source>
        <dbReference type="ARBA" id="ARBA00023235"/>
    </source>
</evidence>
<evidence type="ECO:0000256" key="1">
    <source>
        <dbReference type="ARBA" id="ARBA00007673"/>
    </source>
</evidence>
<name>A0ABV1D9F6_9FIRM</name>
<dbReference type="Pfam" id="PF04303">
    <property type="entry name" value="PrpF"/>
    <property type="match status" value="1"/>
</dbReference>
<gene>
    <name evidence="3" type="ORF">WMQ36_18790</name>
</gene>
<sequence length="386" mass="41107">MYKSESIRIPCVIMRSGTSKGIYFLGNHLPSDPQKRDKVILSVFGSPDARQIDGLGGADPLTSKTAIINPSSRPDADVEYTFGQVDIKSSFIDYSSNCGNISSGVGPFAISQGLVKAESPITSVRIHNTNTDKIFEAEVPVSDGIPLSEGNYQIDGVPGKGAKISLNLAGTVGSKTGRLLPTGNPSDILHIKGIGPLKVSMVDAASPMVFVRAHDIGLKGTESPAVIDQNPDILQLLEEIRTEAAVVMGIAPDRNTARQKIRAVPMVAFVAPPTDYENHLTGTTISGDSIDFVSRDMFMQIMHKTYSGTATVCTGCAAVTPGTLVHEVMGASRTSGLIRIGHPGGIIEADMIRNECGIITRAAIGRTARRIMEGYVYVPRRVLETD</sequence>
<reference evidence="3 4" key="1">
    <citation type="submission" date="2024-03" db="EMBL/GenBank/DDBJ databases">
        <title>Human intestinal bacterial collection.</title>
        <authorList>
            <person name="Pauvert C."/>
            <person name="Hitch T.C.A."/>
            <person name="Clavel T."/>
        </authorList>
    </citation>
    <scope>NUCLEOTIDE SEQUENCE [LARGE SCALE GENOMIC DNA]</scope>
    <source>
        <strain evidence="3 4">CLA-SR-H021</strain>
    </source>
</reference>
<dbReference type="EMBL" id="JBBMFM010000084">
    <property type="protein sequence ID" value="MEQ2427018.1"/>
    <property type="molecule type" value="Genomic_DNA"/>
</dbReference>
<organism evidence="3 4">
    <name type="scientific">Enterocloster hominis</name>
    <name type="common">ex Hitch et al. 2024</name>
    <dbReference type="NCBI Taxonomy" id="1917870"/>
    <lineage>
        <taxon>Bacteria</taxon>
        <taxon>Bacillati</taxon>
        <taxon>Bacillota</taxon>
        <taxon>Clostridia</taxon>
        <taxon>Lachnospirales</taxon>
        <taxon>Lachnospiraceae</taxon>
        <taxon>Enterocloster</taxon>
    </lineage>
</organism>
<comment type="caution">
    <text evidence="3">The sequence shown here is derived from an EMBL/GenBank/DDBJ whole genome shotgun (WGS) entry which is preliminary data.</text>
</comment>
<accession>A0ABV1D9F6</accession>